<proteinExistence type="predicted"/>
<dbReference type="EMBL" id="ML994675">
    <property type="protein sequence ID" value="KAF2178410.1"/>
    <property type="molecule type" value="Genomic_DNA"/>
</dbReference>
<accession>A0A6A6DKF5</accession>
<evidence type="ECO:0000313" key="1">
    <source>
        <dbReference type="EMBL" id="KAF2178410.1"/>
    </source>
</evidence>
<protein>
    <submittedName>
        <fullName evidence="1">Uncharacterized protein</fullName>
    </submittedName>
</protein>
<sequence length="175" mass="20312">MKQTVITTHLIMYLSSHYLQAIINSIHVQDNIYEYFQLPRHNLHDLCVPRNPGSHRRAGYSRTWTILARAMVPSPRVAMTRTTWRTWLIRKLRTSADDLRRENSLRTSPFSTRCKWKTDMTMVVWTFFGFFSDFSRFADGCVAATSSHRCISLAGRVVGTMHLKTRPSNLASFLL</sequence>
<name>A0A6A6DKF5_9PEZI</name>
<reference evidence="1" key="1">
    <citation type="journal article" date="2020" name="Stud. Mycol.">
        <title>101 Dothideomycetes genomes: a test case for predicting lifestyles and emergence of pathogens.</title>
        <authorList>
            <person name="Haridas S."/>
            <person name="Albert R."/>
            <person name="Binder M."/>
            <person name="Bloem J."/>
            <person name="Labutti K."/>
            <person name="Salamov A."/>
            <person name="Andreopoulos B."/>
            <person name="Baker S."/>
            <person name="Barry K."/>
            <person name="Bills G."/>
            <person name="Bluhm B."/>
            <person name="Cannon C."/>
            <person name="Castanera R."/>
            <person name="Culley D."/>
            <person name="Daum C."/>
            <person name="Ezra D."/>
            <person name="Gonzalez J."/>
            <person name="Henrissat B."/>
            <person name="Kuo A."/>
            <person name="Liang C."/>
            <person name="Lipzen A."/>
            <person name="Lutzoni F."/>
            <person name="Magnuson J."/>
            <person name="Mondo S."/>
            <person name="Nolan M."/>
            <person name="Ohm R."/>
            <person name="Pangilinan J."/>
            <person name="Park H.-J."/>
            <person name="Ramirez L."/>
            <person name="Alfaro M."/>
            <person name="Sun H."/>
            <person name="Tritt A."/>
            <person name="Yoshinaga Y."/>
            <person name="Zwiers L.-H."/>
            <person name="Turgeon B."/>
            <person name="Goodwin S."/>
            <person name="Spatafora J."/>
            <person name="Crous P."/>
            <person name="Grigoriev I."/>
        </authorList>
    </citation>
    <scope>NUCLEOTIDE SEQUENCE</scope>
    <source>
        <strain evidence="1">CBS 207.26</strain>
    </source>
</reference>
<organism evidence="1 2">
    <name type="scientific">Zopfia rhizophila CBS 207.26</name>
    <dbReference type="NCBI Taxonomy" id="1314779"/>
    <lineage>
        <taxon>Eukaryota</taxon>
        <taxon>Fungi</taxon>
        <taxon>Dikarya</taxon>
        <taxon>Ascomycota</taxon>
        <taxon>Pezizomycotina</taxon>
        <taxon>Dothideomycetes</taxon>
        <taxon>Dothideomycetes incertae sedis</taxon>
        <taxon>Zopfiaceae</taxon>
        <taxon>Zopfia</taxon>
    </lineage>
</organism>
<gene>
    <name evidence="1" type="ORF">K469DRAFT_803154</name>
</gene>
<evidence type="ECO:0000313" key="2">
    <source>
        <dbReference type="Proteomes" id="UP000800200"/>
    </source>
</evidence>
<keyword evidence="2" id="KW-1185">Reference proteome</keyword>
<dbReference type="AlphaFoldDB" id="A0A6A6DKF5"/>
<dbReference type="Proteomes" id="UP000800200">
    <property type="component" value="Unassembled WGS sequence"/>
</dbReference>